<organism evidence="1 2">
    <name type="scientific">Alkalicoccobacillus plakortidis</name>
    <dbReference type="NCBI Taxonomy" id="444060"/>
    <lineage>
        <taxon>Bacteria</taxon>
        <taxon>Bacillati</taxon>
        <taxon>Bacillota</taxon>
        <taxon>Bacilli</taxon>
        <taxon>Bacillales</taxon>
        <taxon>Bacillaceae</taxon>
        <taxon>Alkalicoccobacillus</taxon>
    </lineage>
</organism>
<dbReference type="RefSeq" id="WP_251607240.1">
    <property type="nucleotide sequence ID" value="NZ_JAMQJY010000001.1"/>
</dbReference>
<dbReference type="EMBL" id="JAMQJY010000001">
    <property type="protein sequence ID" value="MCM2675890.1"/>
    <property type="molecule type" value="Genomic_DNA"/>
</dbReference>
<accession>A0ABT0XJ01</accession>
<dbReference type="Proteomes" id="UP001203665">
    <property type="component" value="Unassembled WGS sequence"/>
</dbReference>
<evidence type="ECO:0000313" key="2">
    <source>
        <dbReference type="Proteomes" id="UP001203665"/>
    </source>
</evidence>
<protein>
    <submittedName>
        <fullName evidence="1">Uncharacterized protein</fullName>
    </submittedName>
</protein>
<proteinExistence type="predicted"/>
<reference evidence="1" key="1">
    <citation type="submission" date="2022-06" db="EMBL/GenBank/DDBJ databases">
        <title>Alkalicoccobacillus porphyridii sp. nov., isolated from a marine red alga, Porphyridium purpureum and reclassification of Shouchella plakortidis and Shouchella gibsonii as Alkalicoccobacillus plakortidis comb. nov. and Alkalicoccobacillus gibsonii comb. nov.</title>
        <authorList>
            <person name="Kim K.H."/>
            <person name="Lee J.K."/>
            <person name="Han D.M."/>
            <person name="Baek J.H."/>
            <person name="Jeon C.O."/>
        </authorList>
    </citation>
    <scope>NUCLEOTIDE SEQUENCE</scope>
    <source>
        <strain evidence="1">DSM 19153</strain>
    </source>
</reference>
<name>A0ABT0XJ01_9BACI</name>
<gene>
    <name evidence="1" type="ORF">NDM98_10555</name>
</gene>
<keyword evidence="2" id="KW-1185">Reference proteome</keyword>
<evidence type="ECO:0000313" key="1">
    <source>
        <dbReference type="EMBL" id="MCM2675890.1"/>
    </source>
</evidence>
<comment type="caution">
    <text evidence="1">The sequence shown here is derived from an EMBL/GenBank/DDBJ whole genome shotgun (WGS) entry which is preliminary data.</text>
</comment>
<sequence length="61" mass="6873">MKMRKKKGGVLKKLMTMLKKVENAQKPEFGAQKRCGVRGNGGGVRGNLKNAREWRFGARKI</sequence>